<evidence type="ECO:0000256" key="1">
    <source>
        <dbReference type="SAM" id="Phobius"/>
    </source>
</evidence>
<name>A0A8H7ACP0_9EURO</name>
<proteinExistence type="predicted"/>
<sequence length="101" mass="10863">MRREVSAVFACSTAGSLVAISFFNYPFREAKTGSKKSAVEFNINYGKIGILTRKSRLELLGIQDGNGEDPFGWREKTSMANLWPAGLSLPAVACAGTLTSS</sequence>
<keyword evidence="1" id="KW-0812">Transmembrane</keyword>
<dbReference type="InterPro" id="IPR043132">
    <property type="entry name" value="BCAT-like_C"/>
</dbReference>
<dbReference type="Proteomes" id="UP000606974">
    <property type="component" value="Unassembled WGS sequence"/>
</dbReference>
<keyword evidence="1" id="KW-1133">Transmembrane helix</keyword>
<evidence type="ECO:0000313" key="3">
    <source>
        <dbReference type="Proteomes" id="UP000606974"/>
    </source>
</evidence>
<comment type="caution">
    <text evidence="2">The sequence shown here is derived from an EMBL/GenBank/DDBJ whole genome shotgun (WGS) entry which is preliminary data.</text>
</comment>
<reference evidence="2" key="1">
    <citation type="submission" date="2020-02" db="EMBL/GenBank/DDBJ databases">
        <authorList>
            <person name="Palmer J.M."/>
        </authorList>
    </citation>
    <scope>NUCLEOTIDE SEQUENCE</scope>
    <source>
        <strain evidence="2">EPUS1.4</strain>
        <tissue evidence="2">Thallus</tissue>
    </source>
</reference>
<protein>
    <submittedName>
        <fullName evidence="2">Uncharacterized protein</fullName>
    </submittedName>
</protein>
<dbReference type="Gene3D" id="3.20.10.10">
    <property type="entry name" value="D-amino Acid Aminotransferase, subunit A, domain 2"/>
    <property type="match status" value="1"/>
</dbReference>
<feature type="transmembrane region" description="Helical" evidence="1">
    <location>
        <begin position="6"/>
        <end position="27"/>
    </location>
</feature>
<dbReference type="AlphaFoldDB" id="A0A8H7ACP0"/>
<accession>A0A8H7ACP0</accession>
<keyword evidence="3" id="KW-1185">Reference proteome</keyword>
<dbReference type="EMBL" id="JAACFV010000130">
    <property type="protein sequence ID" value="KAF7504691.1"/>
    <property type="molecule type" value="Genomic_DNA"/>
</dbReference>
<keyword evidence="1" id="KW-0472">Membrane</keyword>
<dbReference type="OrthoDB" id="1732691at2759"/>
<evidence type="ECO:0000313" key="2">
    <source>
        <dbReference type="EMBL" id="KAF7504691.1"/>
    </source>
</evidence>
<gene>
    <name evidence="2" type="ORF">GJ744_001972</name>
</gene>
<organism evidence="2 3">
    <name type="scientific">Endocarpon pusillum</name>
    <dbReference type="NCBI Taxonomy" id="364733"/>
    <lineage>
        <taxon>Eukaryota</taxon>
        <taxon>Fungi</taxon>
        <taxon>Dikarya</taxon>
        <taxon>Ascomycota</taxon>
        <taxon>Pezizomycotina</taxon>
        <taxon>Eurotiomycetes</taxon>
        <taxon>Chaetothyriomycetidae</taxon>
        <taxon>Verrucariales</taxon>
        <taxon>Verrucariaceae</taxon>
        <taxon>Endocarpon</taxon>
    </lineage>
</organism>